<evidence type="ECO:0000259" key="1">
    <source>
        <dbReference type="Pfam" id="PF00078"/>
    </source>
</evidence>
<dbReference type="Gene3D" id="3.30.70.270">
    <property type="match status" value="1"/>
</dbReference>
<dbReference type="STRING" id="6216.A0A0R3SLC2"/>
<dbReference type="AlphaFoldDB" id="A0A0R3SLC2"/>
<proteinExistence type="predicted"/>
<dbReference type="Pfam" id="PF00078">
    <property type="entry name" value="RVT_1"/>
    <property type="match status" value="1"/>
</dbReference>
<feature type="domain" description="Reverse transcriptase" evidence="1">
    <location>
        <begin position="3"/>
        <end position="75"/>
    </location>
</feature>
<dbReference type="PANTHER" id="PTHR37984:SF5">
    <property type="entry name" value="PROTEIN NYNRIN-LIKE"/>
    <property type="match status" value="1"/>
</dbReference>
<gene>
    <name evidence="2" type="ORF">HDID_LOCUS5735</name>
</gene>
<dbReference type="InterPro" id="IPR000477">
    <property type="entry name" value="RT_dom"/>
</dbReference>
<evidence type="ECO:0000313" key="3">
    <source>
        <dbReference type="Proteomes" id="UP000274504"/>
    </source>
</evidence>
<reference evidence="2 3" key="2">
    <citation type="submission" date="2018-11" db="EMBL/GenBank/DDBJ databases">
        <authorList>
            <consortium name="Pathogen Informatics"/>
        </authorList>
    </citation>
    <scope>NUCLEOTIDE SEQUENCE [LARGE SCALE GENOMIC DNA]</scope>
</reference>
<reference evidence="4" key="1">
    <citation type="submission" date="2017-02" db="UniProtKB">
        <authorList>
            <consortium name="WormBaseParasite"/>
        </authorList>
    </citation>
    <scope>IDENTIFICATION</scope>
</reference>
<dbReference type="InterPro" id="IPR050951">
    <property type="entry name" value="Retrovirus_Pol_polyprotein"/>
</dbReference>
<evidence type="ECO:0000313" key="4">
    <source>
        <dbReference type="WBParaSite" id="HDID_0000573701-mRNA-1"/>
    </source>
</evidence>
<sequence length="85" mass="9748">MTAPANFQHIMDNMTSRLVGTAAYLDDITVVRNPEEELQGHVGKRHKCVKIYSFHLRADTCQFFLTSVKFLGFIFDSTGRRPQSR</sequence>
<dbReference type="Proteomes" id="UP000274504">
    <property type="component" value="Unassembled WGS sequence"/>
</dbReference>
<organism evidence="4">
    <name type="scientific">Hymenolepis diminuta</name>
    <name type="common">Rat tapeworm</name>
    <dbReference type="NCBI Taxonomy" id="6216"/>
    <lineage>
        <taxon>Eukaryota</taxon>
        <taxon>Metazoa</taxon>
        <taxon>Spiralia</taxon>
        <taxon>Lophotrochozoa</taxon>
        <taxon>Platyhelminthes</taxon>
        <taxon>Cestoda</taxon>
        <taxon>Eucestoda</taxon>
        <taxon>Cyclophyllidea</taxon>
        <taxon>Hymenolepididae</taxon>
        <taxon>Hymenolepis</taxon>
    </lineage>
</organism>
<dbReference type="PANTHER" id="PTHR37984">
    <property type="entry name" value="PROTEIN CBG26694"/>
    <property type="match status" value="1"/>
</dbReference>
<dbReference type="InterPro" id="IPR043128">
    <property type="entry name" value="Rev_trsase/Diguanyl_cyclase"/>
</dbReference>
<dbReference type="OrthoDB" id="5807442at2759"/>
<evidence type="ECO:0000313" key="2">
    <source>
        <dbReference type="EMBL" id="VDL58053.1"/>
    </source>
</evidence>
<name>A0A0R3SLC2_HYMDI</name>
<accession>A0A0R3SLC2</accession>
<protein>
    <submittedName>
        <fullName evidence="4">Reverse transcriptase domain-containing protein</fullName>
    </submittedName>
</protein>
<dbReference type="WBParaSite" id="HDID_0000573701-mRNA-1">
    <property type="protein sequence ID" value="HDID_0000573701-mRNA-1"/>
    <property type="gene ID" value="HDID_0000573701"/>
</dbReference>
<dbReference type="InterPro" id="IPR043502">
    <property type="entry name" value="DNA/RNA_pol_sf"/>
</dbReference>
<dbReference type="EMBL" id="UYSG01003300">
    <property type="protein sequence ID" value="VDL58053.1"/>
    <property type="molecule type" value="Genomic_DNA"/>
</dbReference>
<dbReference type="SUPFAM" id="SSF56672">
    <property type="entry name" value="DNA/RNA polymerases"/>
    <property type="match status" value="1"/>
</dbReference>